<dbReference type="STRING" id="862517.HMPREF9225_0956"/>
<dbReference type="EMBL" id="AEEH01000037">
    <property type="protein sequence ID" value="EFM25422.1"/>
    <property type="molecule type" value="Genomic_DNA"/>
</dbReference>
<dbReference type="eggNOG" id="COG0433">
    <property type="taxonomic scope" value="Bacteria"/>
</dbReference>
<reference evidence="1 2" key="1">
    <citation type="submission" date="2010-07" db="EMBL/GenBank/DDBJ databases">
        <authorList>
            <person name="Muzny D."/>
            <person name="Qin X."/>
            <person name="Deng J."/>
            <person name="Jiang H."/>
            <person name="Liu Y."/>
            <person name="Qu J."/>
            <person name="Song X.-Z."/>
            <person name="Zhang L."/>
            <person name="Thornton R."/>
            <person name="Coyle M."/>
            <person name="Francisco L."/>
            <person name="Jackson L."/>
            <person name="Javaid M."/>
            <person name="Korchina V."/>
            <person name="Kovar C."/>
            <person name="Mata R."/>
            <person name="Mathew T."/>
            <person name="Ngo R."/>
            <person name="Nguyen L."/>
            <person name="Nguyen N."/>
            <person name="Okwuonu G."/>
            <person name="Ongeri F."/>
            <person name="Pham C."/>
            <person name="Simmons D."/>
            <person name="Wilczek-Boney K."/>
            <person name="Hale W."/>
            <person name="Jakkamsetti A."/>
            <person name="Pham P."/>
            <person name="Ruth R."/>
            <person name="San Lucas F."/>
            <person name="Warren J."/>
            <person name="Zhang J."/>
            <person name="Zhao Z."/>
            <person name="Zhou C."/>
            <person name="Zhu D."/>
            <person name="Lee S."/>
            <person name="Bess C."/>
            <person name="Blankenburg K."/>
            <person name="Forbes L."/>
            <person name="Fu Q."/>
            <person name="Gubbala S."/>
            <person name="Hirani K."/>
            <person name="Jayaseelan J.C."/>
            <person name="Lara F."/>
            <person name="Munidasa M."/>
            <person name="Palculict T."/>
            <person name="Patil S."/>
            <person name="Pu L.-L."/>
            <person name="Saada N."/>
            <person name="Tang L."/>
            <person name="Weissenberger G."/>
            <person name="Zhu Y."/>
            <person name="Hemphill L."/>
            <person name="Shang Y."/>
            <person name="Youmans B."/>
            <person name="Ayvaz T."/>
            <person name="Ross M."/>
            <person name="Santibanez J."/>
            <person name="Aqrawi P."/>
            <person name="Gross S."/>
            <person name="Joshi V."/>
            <person name="Fowler G."/>
            <person name="Nazareth L."/>
            <person name="Reid J."/>
            <person name="Worley K."/>
            <person name="Petrosino J."/>
            <person name="Highlander S."/>
            <person name="Gibbs R."/>
        </authorList>
    </citation>
    <scope>NUCLEOTIDE SEQUENCE [LARGE SCALE GENOMIC DNA]</scope>
    <source>
        <strain evidence="1 2">ATCC BAA-1640</strain>
    </source>
</reference>
<proteinExistence type="predicted"/>
<comment type="caution">
    <text evidence="1">The sequence shown here is derived from an EMBL/GenBank/DDBJ whole genome shotgun (WGS) entry which is preliminary data.</text>
</comment>
<sequence length="141" mass="16051">MIKFILGAKGVGKTRWLIEEANKDLKNGNGNIAFVDVDDDHIFSLDYNIRLINATDYKIETLNSFYGFICGLCAMDFDLQKIYVDGLYKALDINVESLEELHKELSKVPGLNDREIYINAEYQLADVTDYLKENSLEVTGE</sequence>
<accession>E0NLB7</accession>
<dbReference type="HOGENOM" id="CLU_125409_0_0_9"/>
<dbReference type="AlphaFoldDB" id="E0NLB7"/>
<dbReference type="OrthoDB" id="1953676at2"/>
<dbReference type="Proteomes" id="UP000003280">
    <property type="component" value="Unassembled WGS sequence"/>
</dbReference>
<evidence type="ECO:0000313" key="1">
    <source>
        <dbReference type="EMBL" id="EFM25422.1"/>
    </source>
</evidence>
<dbReference type="RefSeq" id="WP_008901770.1">
    <property type="nucleotide sequence ID" value="NZ_GL397071.1"/>
</dbReference>
<keyword evidence="2" id="KW-1185">Reference proteome</keyword>
<organism evidence="1 2">
    <name type="scientific">Peptoniphilus duerdenii ATCC BAA-1640</name>
    <dbReference type="NCBI Taxonomy" id="862517"/>
    <lineage>
        <taxon>Bacteria</taxon>
        <taxon>Bacillati</taxon>
        <taxon>Bacillota</taxon>
        <taxon>Tissierellia</taxon>
        <taxon>Tissierellales</taxon>
        <taxon>Peptoniphilaceae</taxon>
        <taxon>Peptoniphilus</taxon>
    </lineage>
</organism>
<name>E0NLB7_9FIRM</name>
<gene>
    <name evidence="1" type="ORF">HMPREF9225_0956</name>
</gene>
<evidence type="ECO:0000313" key="2">
    <source>
        <dbReference type="Proteomes" id="UP000003280"/>
    </source>
</evidence>
<protein>
    <submittedName>
        <fullName evidence="1">Uncharacterized protein</fullName>
    </submittedName>
</protein>